<dbReference type="GO" id="GO:0005634">
    <property type="term" value="C:nucleus"/>
    <property type="evidence" value="ECO:0007669"/>
    <property type="project" value="UniProtKB-UniRule"/>
</dbReference>
<dbReference type="AlphaFoldDB" id="A0A7I8VLA7"/>
<dbReference type="OrthoDB" id="1919336at2759"/>
<dbReference type="InterPro" id="IPR036910">
    <property type="entry name" value="HMG_box_dom_sf"/>
</dbReference>
<evidence type="ECO:0000256" key="1">
    <source>
        <dbReference type="ARBA" id="ARBA00023125"/>
    </source>
</evidence>
<keyword evidence="6" id="KW-1185">Reference proteome</keyword>
<dbReference type="PANTHER" id="PTHR48112:SF22">
    <property type="entry name" value="MITOCHONDRIAL TRANSCRIPTION FACTOR A, ISOFORM B"/>
    <property type="match status" value="1"/>
</dbReference>
<keyword evidence="2" id="KW-0539">Nucleus</keyword>
<proteinExistence type="predicted"/>
<dbReference type="Gene3D" id="1.10.30.10">
    <property type="entry name" value="High mobility group box domain"/>
    <property type="match status" value="2"/>
</dbReference>
<keyword evidence="1 2" id="KW-0238">DNA-binding</keyword>
<dbReference type="Proteomes" id="UP000549394">
    <property type="component" value="Unassembled WGS sequence"/>
</dbReference>
<reference evidence="5 6" key="1">
    <citation type="submission" date="2020-08" db="EMBL/GenBank/DDBJ databases">
        <authorList>
            <person name="Hejnol A."/>
        </authorList>
    </citation>
    <scope>NUCLEOTIDE SEQUENCE [LARGE SCALE GENOMIC DNA]</scope>
</reference>
<feature type="DNA-binding region" description="HMG box" evidence="2">
    <location>
        <begin position="103"/>
        <end position="169"/>
    </location>
</feature>
<evidence type="ECO:0000313" key="6">
    <source>
        <dbReference type="Proteomes" id="UP000549394"/>
    </source>
</evidence>
<feature type="DNA-binding region" description="HMG box" evidence="2">
    <location>
        <begin position="22"/>
        <end position="91"/>
    </location>
</feature>
<organism evidence="5 6">
    <name type="scientific">Dimorphilus gyrociliatus</name>
    <dbReference type="NCBI Taxonomy" id="2664684"/>
    <lineage>
        <taxon>Eukaryota</taxon>
        <taxon>Metazoa</taxon>
        <taxon>Spiralia</taxon>
        <taxon>Lophotrochozoa</taxon>
        <taxon>Annelida</taxon>
        <taxon>Polychaeta</taxon>
        <taxon>Polychaeta incertae sedis</taxon>
        <taxon>Dinophilidae</taxon>
        <taxon>Dimorphilus</taxon>
    </lineage>
</organism>
<feature type="domain" description="HMG box" evidence="4">
    <location>
        <begin position="22"/>
        <end position="91"/>
    </location>
</feature>
<dbReference type="PANTHER" id="PTHR48112">
    <property type="entry name" value="HIGH MOBILITY GROUP PROTEIN DSP1"/>
    <property type="match status" value="1"/>
</dbReference>
<gene>
    <name evidence="5" type="ORF">DGYR_LOCUS5096</name>
</gene>
<protein>
    <submittedName>
        <fullName evidence="5">DgyrCDS5354</fullName>
    </submittedName>
</protein>
<dbReference type="GO" id="GO:0006357">
    <property type="term" value="P:regulation of transcription by RNA polymerase II"/>
    <property type="evidence" value="ECO:0007669"/>
    <property type="project" value="TreeGrafter"/>
</dbReference>
<feature type="compositionally biased region" description="Basic and acidic residues" evidence="3">
    <location>
        <begin position="72"/>
        <end position="85"/>
    </location>
</feature>
<dbReference type="Pfam" id="PF00505">
    <property type="entry name" value="HMG_box"/>
    <property type="match status" value="1"/>
</dbReference>
<feature type="compositionally biased region" description="Acidic residues" evidence="3">
    <location>
        <begin position="186"/>
        <end position="207"/>
    </location>
</feature>
<feature type="domain" description="HMG box" evidence="4">
    <location>
        <begin position="103"/>
        <end position="169"/>
    </location>
</feature>
<dbReference type="InterPro" id="IPR050342">
    <property type="entry name" value="HMGB"/>
</dbReference>
<dbReference type="GO" id="GO:0003677">
    <property type="term" value="F:DNA binding"/>
    <property type="evidence" value="ECO:0007669"/>
    <property type="project" value="UniProtKB-UniRule"/>
</dbReference>
<evidence type="ECO:0000313" key="5">
    <source>
        <dbReference type="EMBL" id="CAD5116471.1"/>
    </source>
</evidence>
<evidence type="ECO:0000256" key="3">
    <source>
        <dbReference type="SAM" id="MobiDB-lite"/>
    </source>
</evidence>
<dbReference type="EMBL" id="CAJFCJ010000006">
    <property type="protein sequence ID" value="CAD5116471.1"/>
    <property type="molecule type" value="Genomic_DNA"/>
</dbReference>
<dbReference type="PROSITE" id="PS50118">
    <property type="entry name" value="HMG_BOX_2"/>
    <property type="match status" value="2"/>
</dbReference>
<comment type="caution">
    <text evidence="5">The sequence shown here is derived from an EMBL/GenBank/DDBJ whole genome shotgun (WGS) entry which is preliminary data.</text>
</comment>
<dbReference type="PRINTS" id="PR00886">
    <property type="entry name" value="HIGHMOBLTY12"/>
</dbReference>
<sequence length="207" mass="23549">MGRPKGGAKGGRRAAEKDPNKPKRPTSAYFYFAQHKREELAKAGTPITRVADFTKQVSEEWRNLTPSAKKPFEEKAKVDKTRYDSEMANYKGRKTPSKDPNKPKRPCSAYFLFLADFRSENKEKYSEHKDLIKAAGAAWQDMNEGEKKPYEKKAEEEKKKYNEAMSIYNKGTSGGPSAKKAKTEEENGDEDDDDGEEDDEDDDDDDE</sequence>
<name>A0A7I8VLA7_9ANNE</name>
<feature type="region of interest" description="Disordered" evidence="3">
    <location>
        <begin position="72"/>
        <end position="105"/>
    </location>
</feature>
<feature type="region of interest" description="Disordered" evidence="3">
    <location>
        <begin position="137"/>
        <end position="207"/>
    </location>
</feature>
<dbReference type="InterPro" id="IPR009071">
    <property type="entry name" value="HMG_box_dom"/>
</dbReference>
<dbReference type="Pfam" id="PF09011">
    <property type="entry name" value="HMG_box_2"/>
    <property type="match status" value="1"/>
</dbReference>
<evidence type="ECO:0000259" key="4">
    <source>
        <dbReference type="PROSITE" id="PS50118"/>
    </source>
</evidence>
<accession>A0A7I8VLA7</accession>
<feature type="region of interest" description="Disordered" evidence="3">
    <location>
        <begin position="1"/>
        <end position="27"/>
    </location>
</feature>
<feature type="compositionally biased region" description="Basic and acidic residues" evidence="3">
    <location>
        <begin position="144"/>
        <end position="162"/>
    </location>
</feature>
<evidence type="ECO:0000256" key="2">
    <source>
        <dbReference type="PROSITE-ProRule" id="PRU00267"/>
    </source>
</evidence>
<dbReference type="SUPFAM" id="SSF47095">
    <property type="entry name" value="HMG-box"/>
    <property type="match status" value="2"/>
</dbReference>
<dbReference type="SMART" id="SM00398">
    <property type="entry name" value="HMG"/>
    <property type="match status" value="2"/>
</dbReference>